<organism evidence="1 2">
    <name type="scientific">Streptomyces fructofermentans</name>
    <dbReference type="NCBI Taxonomy" id="152141"/>
    <lineage>
        <taxon>Bacteria</taxon>
        <taxon>Bacillati</taxon>
        <taxon>Actinomycetota</taxon>
        <taxon>Actinomycetes</taxon>
        <taxon>Kitasatosporales</taxon>
        <taxon>Streptomycetaceae</taxon>
        <taxon>Streptomyces</taxon>
    </lineage>
</organism>
<reference evidence="1" key="1">
    <citation type="journal article" date="2014" name="Int. J. Syst. Evol. Microbiol.">
        <title>Complete genome sequence of Corynebacterium casei LMG S-19264T (=DSM 44701T), isolated from a smear-ripened cheese.</title>
        <authorList>
            <consortium name="US DOE Joint Genome Institute (JGI-PGF)"/>
            <person name="Walter F."/>
            <person name="Albersmeier A."/>
            <person name="Kalinowski J."/>
            <person name="Ruckert C."/>
        </authorList>
    </citation>
    <scope>NUCLEOTIDE SEQUENCE</scope>
    <source>
        <strain evidence="1">JCM 4956</strain>
    </source>
</reference>
<sequence>MPRTPARGSRGGAPGSRSRAISSLLIGVCPGPPACSGAHTQLFVDGLDLVARSRSGAAGLCPCRLLRPGGPLHPSDAPRTVRVASPPPLAPPFGGRPDAGPDHGCGGEPGGLDITVRLRGELVFWADLMFPDDSGRVVEEVRFRLGPYLGEIGRVYARWKDLGSGCGRPGG</sequence>
<name>A0A918KRH5_9ACTN</name>
<evidence type="ECO:0000313" key="2">
    <source>
        <dbReference type="Proteomes" id="UP000645555"/>
    </source>
</evidence>
<dbReference type="Proteomes" id="UP000645555">
    <property type="component" value="Unassembled WGS sequence"/>
</dbReference>
<reference evidence="1" key="2">
    <citation type="submission" date="2020-09" db="EMBL/GenBank/DDBJ databases">
        <authorList>
            <person name="Sun Q."/>
            <person name="Ohkuma M."/>
        </authorList>
    </citation>
    <scope>NUCLEOTIDE SEQUENCE</scope>
    <source>
        <strain evidence="1">JCM 4956</strain>
    </source>
</reference>
<accession>A0A918KRH5</accession>
<protein>
    <submittedName>
        <fullName evidence="1">Uncharacterized protein</fullName>
    </submittedName>
</protein>
<gene>
    <name evidence="1" type="ORF">GCM10010515_44330</name>
</gene>
<proteinExistence type="predicted"/>
<comment type="caution">
    <text evidence="1">The sequence shown here is derived from an EMBL/GenBank/DDBJ whole genome shotgun (WGS) entry which is preliminary data.</text>
</comment>
<evidence type="ECO:0000313" key="1">
    <source>
        <dbReference type="EMBL" id="GGX71871.1"/>
    </source>
</evidence>
<dbReference type="EMBL" id="BMWD01000015">
    <property type="protein sequence ID" value="GGX71871.1"/>
    <property type="molecule type" value="Genomic_DNA"/>
</dbReference>
<dbReference type="AlphaFoldDB" id="A0A918KRH5"/>
<keyword evidence="2" id="KW-1185">Reference proteome</keyword>
<dbReference type="RefSeq" id="WP_229916365.1">
    <property type="nucleotide sequence ID" value="NZ_BMWD01000015.1"/>
</dbReference>